<name>A0A4U5P776_STECR</name>
<keyword evidence="4" id="KW-0769">Symport</keyword>
<dbReference type="STRING" id="34508.A0A4U5P776"/>
<feature type="transmembrane region" description="Helical" evidence="10">
    <location>
        <begin position="438"/>
        <end position="463"/>
    </location>
</feature>
<evidence type="ECO:0000313" key="11">
    <source>
        <dbReference type="EMBL" id="TKR92128.1"/>
    </source>
</evidence>
<feature type="transmembrane region" description="Helical" evidence="10">
    <location>
        <begin position="228"/>
        <end position="249"/>
    </location>
</feature>
<accession>A0A4U5P776</accession>
<feature type="binding site" evidence="7">
    <location>
        <position position="413"/>
    </location>
    <ligand>
        <name>Na(+)</name>
        <dbReference type="ChEBI" id="CHEBI:29101"/>
        <label>1</label>
    </ligand>
</feature>
<evidence type="ECO:0000256" key="6">
    <source>
        <dbReference type="ARBA" id="ARBA00023136"/>
    </source>
</evidence>
<keyword evidence="2" id="KW-0813">Transport</keyword>
<comment type="caution">
    <text evidence="11">The sequence shown here is derived from an EMBL/GenBank/DDBJ whole genome shotgun (WGS) entry which is preliminary data.</text>
</comment>
<dbReference type="PANTHER" id="PTHR11616">
    <property type="entry name" value="SODIUM/CHLORIDE DEPENDENT TRANSPORTER"/>
    <property type="match status" value="1"/>
</dbReference>
<feature type="transmembrane region" description="Helical" evidence="10">
    <location>
        <begin position="575"/>
        <end position="595"/>
    </location>
</feature>
<dbReference type="AlphaFoldDB" id="A0A4U5P776"/>
<feature type="transmembrane region" description="Helical" evidence="10">
    <location>
        <begin position="261"/>
        <end position="284"/>
    </location>
</feature>
<evidence type="ECO:0000256" key="1">
    <source>
        <dbReference type="ARBA" id="ARBA00004141"/>
    </source>
</evidence>
<gene>
    <name evidence="11" type="ORF">L596_006840</name>
</gene>
<comment type="subcellular location">
    <subcellularLocation>
        <location evidence="1">Membrane</location>
        <topology evidence="1">Multi-pass membrane protein</topology>
    </subcellularLocation>
</comment>
<feature type="transmembrane region" description="Helical" evidence="10">
    <location>
        <begin position="129"/>
        <end position="150"/>
    </location>
</feature>
<dbReference type="InterPro" id="IPR000175">
    <property type="entry name" value="Na/ntran_symport"/>
</dbReference>
<protein>
    <recommendedName>
        <fullName evidence="12">Transporter</fullName>
    </recommendedName>
</protein>
<dbReference type="GO" id="GO:0005886">
    <property type="term" value="C:plasma membrane"/>
    <property type="evidence" value="ECO:0007669"/>
    <property type="project" value="TreeGrafter"/>
</dbReference>
<feature type="transmembrane region" description="Helical" evidence="10">
    <location>
        <begin position="70"/>
        <end position="90"/>
    </location>
</feature>
<feature type="binding site" evidence="7">
    <location>
        <position position="409"/>
    </location>
    <ligand>
        <name>Na(+)</name>
        <dbReference type="ChEBI" id="CHEBI:29101"/>
        <label>1</label>
    </ligand>
</feature>
<evidence type="ECO:0000256" key="2">
    <source>
        <dbReference type="ARBA" id="ARBA00022448"/>
    </source>
</evidence>
<dbReference type="GO" id="GO:0005332">
    <property type="term" value="F:gamma-aminobutyric acid:sodium:chloride symporter activity"/>
    <property type="evidence" value="ECO:0007669"/>
    <property type="project" value="TreeGrafter"/>
</dbReference>
<dbReference type="OrthoDB" id="6581954at2759"/>
<feature type="transmembrane region" description="Helical" evidence="10">
    <location>
        <begin position="304"/>
        <end position="326"/>
    </location>
</feature>
<sequence>MERSSRSVSASKASHMTTVSTDTCRTYQSQRSKRGKWGSDLQFILTCIGYSVGLGNVWRFPLKAYENGGAAFLIPYLISSMVIGFPLIFLEMSLGQFTNSGPGTIFGKLCPLLHGIGWGQVAMSFIAGIYYNVIVAWTLIYLGYIVAFQWSRFARCDNKFNNAFCYSDQMREAENIGNFTGNWYYYNKQANDAKPENLSTYENAATQFFTKNVLMQSTNIDDPGHWNWLLFGGLLIAWVLTALSLIKGVKYIGRIAYVTATLPYIVICILFIRGVSLPGAFIGIEYYLLKPNYSKLLEFETWKQAALHVCFSLGAGFGGLISLSSFNERSHNCFRDAAIVTVADAFMSVFGGTAVFSVLGFMAHQTGRKIEDVVDGGIGLAFIAYPEAMSQMPAPYIWAFLFFAMLFTLGISSQFGYAEVCCTAICDQFPKLRKKRAFVVMGVCGAAFLIGLIFCHGAGLYWFHLFNEHMSSFSLMYIIALEMIVVNHIYGYRNFKKDLISMFGIRPKGFTWWSKTKWVFSNVFGRKGLYVAYMMIAICPAVYLALGTYAMYGLVSEPEKYGKDTILAGWAKVPAVILAAAGIVVMFGVGIGNVVQFRRNGKPWRSLITPQRDWPNRKLLVPVDPPKVEGWSSISSNRDFDNDFANPVVSNTDSTDNENSK</sequence>
<evidence type="ECO:0000256" key="3">
    <source>
        <dbReference type="ARBA" id="ARBA00022692"/>
    </source>
</evidence>
<dbReference type="PROSITE" id="PS50267">
    <property type="entry name" value="NA_NEUROTRAN_SYMP_3"/>
    <property type="match status" value="1"/>
</dbReference>
<keyword evidence="8" id="KW-1015">Disulfide bond</keyword>
<dbReference type="SUPFAM" id="SSF161070">
    <property type="entry name" value="SNF-like"/>
    <property type="match status" value="1"/>
</dbReference>
<dbReference type="PRINTS" id="PR00176">
    <property type="entry name" value="NANEUSMPORT"/>
</dbReference>
<evidence type="ECO:0000256" key="9">
    <source>
        <dbReference type="SAM" id="MobiDB-lite"/>
    </source>
</evidence>
<evidence type="ECO:0000256" key="10">
    <source>
        <dbReference type="SAM" id="Phobius"/>
    </source>
</evidence>
<feature type="binding site" evidence="7">
    <location>
        <position position="56"/>
    </location>
    <ligand>
        <name>Na(+)</name>
        <dbReference type="ChEBI" id="CHEBI:29101"/>
        <label>1</label>
    </ligand>
</feature>
<feature type="transmembrane region" description="Helical" evidence="10">
    <location>
        <begin position="41"/>
        <end position="58"/>
    </location>
</feature>
<keyword evidence="7" id="KW-0479">Metal-binding</keyword>
<organism evidence="11">
    <name type="scientific">Steinernema carpocapsae</name>
    <name type="common">Entomopathogenic nematode</name>
    <dbReference type="NCBI Taxonomy" id="34508"/>
    <lineage>
        <taxon>Eukaryota</taxon>
        <taxon>Metazoa</taxon>
        <taxon>Ecdysozoa</taxon>
        <taxon>Nematoda</taxon>
        <taxon>Chromadorea</taxon>
        <taxon>Rhabditida</taxon>
        <taxon>Tylenchina</taxon>
        <taxon>Panagrolaimomorpha</taxon>
        <taxon>Strongyloidoidea</taxon>
        <taxon>Steinernematidae</taxon>
        <taxon>Steinernema</taxon>
    </lineage>
</organism>
<feature type="binding site" evidence="7">
    <location>
        <position position="312"/>
    </location>
    <ligand>
        <name>Na(+)</name>
        <dbReference type="ChEBI" id="CHEBI:29101"/>
        <label>1</label>
    </ligand>
</feature>
<reference evidence="11" key="1">
    <citation type="submission" date="2013-11" db="EMBL/GenBank/DDBJ databases">
        <authorList>
            <person name="Sternberg P."/>
            <person name="Dillman A."/>
            <person name="Macchietto M."/>
        </authorList>
    </citation>
    <scope>NUCLEOTIDE SEQUENCE</scope>
    <source>
        <strain evidence="11">ALL</strain>
    </source>
</reference>
<proteinExistence type="predicted"/>
<evidence type="ECO:0000256" key="8">
    <source>
        <dbReference type="PIRSR" id="PIRSR600175-2"/>
    </source>
</evidence>
<dbReference type="CDD" id="cd10324">
    <property type="entry name" value="SLC6sbd"/>
    <property type="match status" value="1"/>
</dbReference>
<dbReference type="GO" id="GO:0046872">
    <property type="term" value="F:metal ion binding"/>
    <property type="evidence" value="ECO:0007669"/>
    <property type="project" value="UniProtKB-KW"/>
</dbReference>
<dbReference type="PANTHER" id="PTHR11616:SF326">
    <property type="entry name" value="SODIUM-DEPENDENT TRANSPORTER SNF-5"/>
    <property type="match status" value="1"/>
</dbReference>
<dbReference type="EMBL" id="AZBU02000002">
    <property type="protein sequence ID" value="TKR92128.1"/>
    <property type="molecule type" value="Genomic_DNA"/>
</dbReference>
<feature type="binding site" evidence="7">
    <location>
        <position position="49"/>
    </location>
    <ligand>
        <name>Na(+)</name>
        <dbReference type="ChEBI" id="CHEBI:29101"/>
        <label>2</label>
    </ligand>
</feature>
<reference evidence="11" key="3">
    <citation type="journal article" date="2019" name="G3 (Bethesda)">
        <title>Hybrid Assembly of the Genome of the Entomopathogenic Nematode Steinernema carpocapsae Identifies the X-Chromosome.</title>
        <authorList>
            <person name="Serra L."/>
            <person name="Macchietto M."/>
            <person name="Macias-Munoz A."/>
            <person name="McGill C.J."/>
            <person name="Rodriguez I.M."/>
            <person name="Rodriguez B."/>
            <person name="Murad R."/>
            <person name="Mortazavi A."/>
        </authorList>
    </citation>
    <scope>NUCLEOTIDE SEQUENCE</scope>
    <source>
        <strain evidence="11">ALL</strain>
    </source>
</reference>
<feature type="transmembrane region" description="Helical" evidence="10">
    <location>
        <begin position="475"/>
        <end position="492"/>
    </location>
</feature>
<dbReference type="GO" id="GO:0043005">
    <property type="term" value="C:neuron projection"/>
    <property type="evidence" value="ECO:0007669"/>
    <property type="project" value="TreeGrafter"/>
</dbReference>
<keyword evidence="6 10" id="KW-0472">Membrane</keyword>
<evidence type="ECO:0008006" key="12">
    <source>
        <dbReference type="Google" id="ProtNLM"/>
    </source>
</evidence>
<feature type="transmembrane region" description="Helical" evidence="10">
    <location>
        <begin position="338"/>
        <end position="363"/>
    </location>
</feature>
<feature type="transmembrane region" description="Helical" evidence="10">
    <location>
        <begin position="396"/>
        <end position="417"/>
    </location>
</feature>
<evidence type="ECO:0000256" key="4">
    <source>
        <dbReference type="ARBA" id="ARBA00022847"/>
    </source>
</evidence>
<dbReference type="Pfam" id="PF00209">
    <property type="entry name" value="SNF"/>
    <property type="match status" value="1"/>
</dbReference>
<evidence type="ECO:0000256" key="5">
    <source>
        <dbReference type="ARBA" id="ARBA00022989"/>
    </source>
</evidence>
<feature type="transmembrane region" description="Helical" evidence="10">
    <location>
        <begin position="530"/>
        <end position="555"/>
    </location>
</feature>
<keyword evidence="3 10" id="KW-0812">Transmembrane</keyword>
<feature type="region of interest" description="Disordered" evidence="9">
    <location>
        <begin position="632"/>
        <end position="661"/>
    </location>
</feature>
<evidence type="ECO:0000256" key="7">
    <source>
        <dbReference type="PIRSR" id="PIRSR600175-1"/>
    </source>
</evidence>
<keyword evidence="5 10" id="KW-1133">Transmembrane helix</keyword>
<feature type="disulfide bond" evidence="8">
    <location>
        <begin position="156"/>
        <end position="165"/>
    </location>
</feature>
<dbReference type="InterPro" id="IPR037272">
    <property type="entry name" value="SNS_sf"/>
</dbReference>
<feature type="binding site" evidence="7">
    <location>
        <position position="52"/>
    </location>
    <ligand>
        <name>Na(+)</name>
        <dbReference type="ChEBI" id="CHEBI:29101"/>
        <label>1</label>
    </ligand>
</feature>
<keyword evidence="7" id="KW-0915">Sodium</keyword>
<reference evidence="11" key="2">
    <citation type="journal article" date="2015" name="Genome Biol.">
        <title>Comparative genomics of Steinernema reveals deeply conserved gene regulatory networks.</title>
        <authorList>
            <person name="Dillman A.R."/>
            <person name="Macchietto M."/>
            <person name="Porter C.F."/>
            <person name="Rogers A."/>
            <person name="Williams B."/>
            <person name="Antoshechkin I."/>
            <person name="Lee M.M."/>
            <person name="Goodwin Z."/>
            <person name="Lu X."/>
            <person name="Lewis E.E."/>
            <person name="Goodrich-Blair H."/>
            <person name="Stock S.P."/>
            <person name="Adams B.J."/>
            <person name="Sternberg P.W."/>
            <person name="Mortazavi A."/>
        </authorList>
    </citation>
    <scope>NUCLEOTIDE SEQUENCE [LARGE SCALE GENOMIC DNA]</scope>
    <source>
        <strain evidence="11">ALL</strain>
    </source>
</reference>